<keyword evidence="4" id="KW-0560">Oxidoreductase</keyword>
<evidence type="ECO:0000313" key="5">
    <source>
        <dbReference type="EMBL" id="ETS74129.1"/>
    </source>
</evidence>
<organism evidence="5 6">
    <name type="scientific">Pestalotiopsis fici (strain W106-1 / CGMCC3.15140)</name>
    <dbReference type="NCBI Taxonomy" id="1229662"/>
    <lineage>
        <taxon>Eukaryota</taxon>
        <taxon>Fungi</taxon>
        <taxon>Dikarya</taxon>
        <taxon>Ascomycota</taxon>
        <taxon>Pezizomycotina</taxon>
        <taxon>Sordariomycetes</taxon>
        <taxon>Xylariomycetidae</taxon>
        <taxon>Amphisphaeriales</taxon>
        <taxon>Sporocadaceae</taxon>
        <taxon>Pestalotiopsis</taxon>
    </lineage>
</organism>
<sequence>MSFTQEPIPTTVSERARAQWGLDAPFRHREVMRQWVEGIFTRGDHTGLVSYGTAVELAEYVDSEWVLTLRKACMDKSTDYWWQERFDAVVVATGHYYLPYIPKIPGMLEYDERFPGRIQHSKHFRSVEDFRDKKVVVVGGSVSAFDALHDIRKVSKLPIISALRNPSGAFGIAPFLHPHIDNRSQIESFEPELGRINFTDGSSADDVDVVLFATGYDFSFPFLPGIKSVNNRIPGLYQHVFKSDNPSLAFVGMVTGGFGIRIFEWQAVAVARFFAGRADLPPQDWMEEWDAYRVATRGDGGAFWTLMPDFEEYFETLGCDVLGIRQSTD</sequence>
<keyword evidence="2" id="KW-0285">Flavoprotein</keyword>
<evidence type="ECO:0000256" key="2">
    <source>
        <dbReference type="ARBA" id="ARBA00022630"/>
    </source>
</evidence>
<dbReference type="EMBL" id="KI912120">
    <property type="protein sequence ID" value="ETS74129.1"/>
    <property type="molecule type" value="Genomic_DNA"/>
</dbReference>
<dbReference type="GeneID" id="19279008"/>
<dbReference type="Proteomes" id="UP000030651">
    <property type="component" value="Unassembled WGS sequence"/>
</dbReference>
<dbReference type="InterPro" id="IPR020946">
    <property type="entry name" value="Flavin_mOase-like"/>
</dbReference>
<evidence type="ECO:0008006" key="7">
    <source>
        <dbReference type="Google" id="ProtNLM"/>
    </source>
</evidence>
<gene>
    <name evidence="5" type="ORF">PFICI_13995</name>
</gene>
<keyword evidence="6" id="KW-1185">Reference proteome</keyword>
<accession>W3WK25</accession>
<dbReference type="InterPro" id="IPR050346">
    <property type="entry name" value="FMO-like"/>
</dbReference>
<dbReference type="GO" id="GO:0004499">
    <property type="term" value="F:N,N-dimethylaniline monooxygenase activity"/>
    <property type="evidence" value="ECO:0007669"/>
    <property type="project" value="InterPro"/>
</dbReference>
<protein>
    <recommendedName>
        <fullName evidence="7">FAD/NAD(P)-binding domain-containing protein</fullName>
    </recommendedName>
</protein>
<dbReference type="KEGG" id="pfy:PFICI_13995"/>
<dbReference type="SUPFAM" id="SSF51905">
    <property type="entry name" value="FAD/NAD(P)-binding domain"/>
    <property type="match status" value="1"/>
</dbReference>
<proteinExistence type="inferred from homology"/>
<dbReference type="Pfam" id="PF00743">
    <property type="entry name" value="FMO-like"/>
    <property type="match status" value="2"/>
</dbReference>
<reference evidence="6" key="1">
    <citation type="journal article" date="2015" name="BMC Genomics">
        <title>Genomic and transcriptomic analysis of the endophytic fungus Pestalotiopsis fici reveals its lifestyle and high potential for synthesis of natural products.</title>
        <authorList>
            <person name="Wang X."/>
            <person name="Zhang X."/>
            <person name="Liu L."/>
            <person name="Xiang M."/>
            <person name="Wang W."/>
            <person name="Sun X."/>
            <person name="Che Y."/>
            <person name="Guo L."/>
            <person name="Liu G."/>
            <person name="Guo L."/>
            <person name="Wang C."/>
            <person name="Yin W.B."/>
            <person name="Stadler M."/>
            <person name="Zhang X."/>
            <person name="Liu X."/>
        </authorList>
    </citation>
    <scope>NUCLEOTIDE SEQUENCE [LARGE SCALE GENOMIC DNA]</scope>
    <source>
        <strain evidence="6">W106-1 / CGMCC3.15140</strain>
    </source>
</reference>
<dbReference type="HOGENOM" id="CLU_006909_5_3_1"/>
<evidence type="ECO:0000256" key="1">
    <source>
        <dbReference type="ARBA" id="ARBA00009183"/>
    </source>
</evidence>
<evidence type="ECO:0000256" key="4">
    <source>
        <dbReference type="ARBA" id="ARBA00023002"/>
    </source>
</evidence>
<dbReference type="RefSeq" id="XP_007840767.1">
    <property type="nucleotide sequence ID" value="XM_007842576.1"/>
</dbReference>
<evidence type="ECO:0000313" key="6">
    <source>
        <dbReference type="Proteomes" id="UP000030651"/>
    </source>
</evidence>
<dbReference type="Gene3D" id="3.50.50.60">
    <property type="entry name" value="FAD/NAD(P)-binding domain"/>
    <property type="match status" value="2"/>
</dbReference>
<dbReference type="PANTHER" id="PTHR23023">
    <property type="entry name" value="DIMETHYLANILINE MONOOXYGENASE"/>
    <property type="match status" value="1"/>
</dbReference>
<dbReference type="InterPro" id="IPR036188">
    <property type="entry name" value="FAD/NAD-bd_sf"/>
</dbReference>
<dbReference type="InParanoid" id="W3WK25"/>
<dbReference type="GO" id="GO:0050660">
    <property type="term" value="F:flavin adenine dinucleotide binding"/>
    <property type="evidence" value="ECO:0007669"/>
    <property type="project" value="InterPro"/>
</dbReference>
<dbReference type="AlphaFoldDB" id="W3WK25"/>
<dbReference type="PRINTS" id="PR00469">
    <property type="entry name" value="PNDRDTASEII"/>
</dbReference>
<dbReference type="OrthoDB" id="66881at2759"/>
<name>W3WK25_PESFW</name>
<dbReference type="GO" id="GO:0050661">
    <property type="term" value="F:NADP binding"/>
    <property type="evidence" value="ECO:0007669"/>
    <property type="project" value="InterPro"/>
</dbReference>
<keyword evidence="3" id="KW-0274">FAD</keyword>
<comment type="similarity">
    <text evidence="1">Belongs to the FMO family.</text>
</comment>
<dbReference type="OMA" id="FRHREVM"/>
<dbReference type="eggNOG" id="KOG1399">
    <property type="taxonomic scope" value="Eukaryota"/>
</dbReference>
<evidence type="ECO:0000256" key="3">
    <source>
        <dbReference type="ARBA" id="ARBA00022827"/>
    </source>
</evidence>